<comment type="caution">
    <text evidence="4">The sequence shown here is derived from an EMBL/GenBank/DDBJ whole genome shotgun (WGS) entry which is preliminary data.</text>
</comment>
<dbReference type="PANTHER" id="PTHR46558:SF4">
    <property type="entry name" value="DNA-BIDING PHAGE PROTEIN"/>
    <property type="match status" value="1"/>
</dbReference>
<dbReference type="SMART" id="SM00530">
    <property type="entry name" value="HTH_XRE"/>
    <property type="match status" value="1"/>
</dbReference>
<dbReference type="PROSITE" id="PS50943">
    <property type="entry name" value="HTH_CROC1"/>
    <property type="match status" value="1"/>
</dbReference>
<dbReference type="Pfam" id="PF01381">
    <property type="entry name" value="HTH_3"/>
    <property type="match status" value="1"/>
</dbReference>
<dbReference type="GO" id="GO:0003677">
    <property type="term" value="F:DNA binding"/>
    <property type="evidence" value="ECO:0007669"/>
    <property type="project" value="UniProtKB-KW"/>
</dbReference>
<gene>
    <name evidence="4" type="ORF">HWH42_09130</name>
</gene>
<evidence type="ECO:0000256" key="1">
    <source>
        <dbReference type="ARBA" id="ARBA00023125"/>
    </source>
</evidence>
<dbReference type="CDD" id="cd00093">
    <property type="entry name" value="HTH_XRE"/>
    <property type="match status" value="1"/>
</dbReference>
<sequence>MTWANNIIKFRRENHFTQEELEKELGISRQFISKWENGETLPSIDNLIVLSGLLNISLDELITGEPYLNFPFHFGKPKNKYPIFILVFMLIFTVFCFNLCIEHIPLKVFTSLGIVCLLYLFITNNGPFDYKRYYQYWTITKSGLTFVKEAKDSSRTVLDESTFLLKSIFRNKNLYYVDYKEIESIEIILEPFKFNPDKLFSFWSTPRASHLIRETFFLTVITRSGETINLDLSSALIKESKEQIMLLTILSFFKRKSFMYSDKQGIGKIIKNSSENWISHFYK</sequence>
<feature type="transmembrane region" description="Helical" evidence="2">
    <location>
        <begin position="106"/>
        <end position="122"/>
    </location>
</feature>
<keyword evidence="2" id="KW-0472">Membrane</keyword>
<dbReference type="Proteomes" id="UP000571857">
    <property type="component" value="Unassembled WGS sequence"/>
</dbReference>
<dbReference type="SUPFAM" id="SSF47413">
    <property type="entry name" value="lambda repressor-like DNA-binding domains"/>
    <property type="match status" value="1"/>
</dbReference>
<feature type="domain" description="HTH cro/C1-type" evidence="3">
    <location>
        <begin position="7"/>
        <end position="61"/>
    </location>
</feature>
<evidence type="ECO:0000256" key="2">
    <source>
        <dbReference type="SAM" id="Phobius"/>
    </source>
</evidence>
<name>A0ABD4HMV9_ENTGA</name>
<protein>
    <submittedName>
        <fullName evidence="4">Helix-turn-helix transcriptional regulator</fullName>
    </submittedName>
</protein>
<keyword evidence="2" id="KW-0812">Transmembrane</keyword>
<dbReference type="InterPro" id="IPR001387">
    <property type="entry name" value="Cro/C1-type_HTH"/>
</dbReference>
<dbReference type="AlphaFoldDB" id="A0ABD4HMV9"/>
<keyword evidence="1" id="KW-0238">DNA-binding</keyword>
<dbReference type="RefSeq" id="WP_176333673.1">
    <property type="nucleotide sequence ID" value="NZ_BSYC01000006.1"/>
</dbReference>
<dbReference type="InterPro" id="IPR010982">
    <property type="entry name" value="Lambda_DNA-bd_dom_sf"/>
</dbReference>
<organism evidence="4 5">
    <name type="scientific">Enterococcus gallinarum</name>
    <dbReference type="NCBI Taxonomy" id="1353"/>
    <lineage>
        <taxon>Bacteria</taxon>
        <taxon>Bacillati</taxon>
        <taxon>Bacillota</taxon>
        <taxon>Bacilli</taxon>
        <taxon>Lactobacillales</taxon>
        <taxon>Enterococcaceae</taxon>
        <taxon>Enterococcus</taxon>
    </lineage>
</organism>
<evidence type="ECO:0000313" key="4">
    <source>
        <dbReference type="EMBL" id="MBA0972742.1"/>
    </source>
</evidence>
<keyword evidence="2" id="KW-1133">Transmembrane helix</keyword>
<dbReference type="PANTHER" id="PTHR46558">
    <property type="entry name" value="TRACRIPTIONAL REGULATORY PROTEIN-RELATED-RELATED"/>
    <property type="match status" value="1"/>
</dbReference>
<feature type="transmembrane region" description="Helical" evidence="2">
    <location>
        <begin position="81"/>
        <end position="100"/>
    </location>
</feature>
<reference evidence="4 5" key="1">
    <citation type="submission" date="2020-06" db="EMBL/GenBank/DDBJ databases">
        <title>Crossreactivity between MHC class I-restricted antigens from cancer cells and an enterococcal bacteriophage.</title>
        <authorList>
            <person name="Fluckiger A."/>
            <person name="Daillere R."/>
            <person name="Sassi M."/>
            <person name="Cattoir V."/>
            <person name="Kroemer G."/>
            <person name="Zitvogel L."/>
        </authorList>
    </citation>
    <scope>NUCLEOTIDE SEQUENCE [LARGE SCALE GENOMIC DNA]</scope>
    <source>
        <strain evidence="4 5">EG4</strain>
    </source>
</reference>
<dbReference type="Gene3D" id="1.10.260.40">
    <property type="entry name" value="lambda repressor-like DNA-binding domains"/>
    <property type="match status" value="1"/>
</dbReference>
<proteinExistence type="predicted"/>
<accession>A0ABD4HMV9</accession>
<evidence type="ECO:0000313" key="5">
    <source>
        <dbReference type="Proteomes" id="UP000571857"/>
    </source>
</evidence>
<dbReference type="EMBL" id="JABXJK010000048">
    <property type="protein sequence ID" value="MBA0972742.1"/>
    <property type="molecule type" value="Genomic_DNA"/>
</dbReference>
<evidence type="ECO:0000259" key="3">
    <source>
        <dbReference type="PROSITE" id="PS50943"/>
    </source>
</evidence>